<evidence type="ECO:0000256" key="1">
    <source>
        <dbReference type="SAM" id="MobiDB-lite"/>
    </source>
</evidence>
<organism evidence="2">
    <name type="scientific">Culex pipiens</name>
    <name type="common">House mosquito</name>
    <dbReference type="NCBI Taxonomy" id="7175"/>
    <lineage>
        <taxon>Eukaryota</taxon>
        <taxon>Metazoa</taxon>
        <taxon>Ecdysozoa</taxon>
        <taxon>Arthropoda</taxon>
        <taxon>Hexapoda</taxon>
        <taxon>Insecta</taxon>
        <taxon>Pterygota</taxon>
        <taxon>Neoptera</taxon>
        <taxon>Endopterygota</taxon>
        <taxon>Diptera</taxon>
        <taxon>Nematocera</taxon>
        <taxon>Culicoidea</taxon>
        <taxon>Culicidae</taxon>
        <taxon>Culicinae</taxon>
        <taxon>Culicini</taxon>
        <taxon>Culex</taxon>
        <taxon>Culex</taxon>
    </lineage>
</organism>
<name>A0A8D8FI91_CULPI</name>
<feature type="region of interest" description="Disordered" evidence="1">
    <location>
        <begin position="1"/>
        <end position="33"/>
    </location>
</feature>
<evidence type="ECO:0000313" key="2">
    <source>
        <dbReference type="EMBL" id="CAG6473712.1"/>
    </source>
</evidence>
<protein>
    <submittedName>
        <fullName evidence="2">(northern house mosquito) hypothetical protein</fullName>
    </submittedName>
</protein>
<dbReference type="AlphaFoldDB" id="A0A8D8FI91"/>
<sequence>MGGLDPLLREEPRPKANHKLARQHRTPVDQTHPVVTTKTNGHQLGVAQVVEYLHPYLVRQLVLLLFWRRSYHRNLQCRTIVQPYEVVVVIQCSFRSGNHPTTYVHGGAPKQLVYLVVQRIDLLLQS</sequence>
<feature type="compositionally biased region" description="Basic residues" evidence="1">
    <location>
        <begin position="15"/>
        <end position="25"/>
    </location>
</feature>
<reference evidence="2" key="1">
    <citation type="submission" date="2021-05" db="EMBL/GenBank/DDBJ databases">
        <authorList>
            <person name="Alioto T."/>
            <person name="Alioto T."/>
            <person name="Gomez Garrido J."/>
        </authorList>
    </citation>
    <scope>NUCLEOTIDE SEQUENCE</scope>
</reference>
<dbReference type="EMBL" id="HBUE01073233">
    <property type="protein sequence ID" value="CAG6473712.1"/>
    <property type="molecule type" value="Transcribed_RNA"/>
</dbReference>
<proteinExistence type="predicted"/>
<accession>A0A8D8FI91</accession>